<organism evidence="2 3">
    <name type="scientific">Agromyces tropicus</name>
    <dbReference type="NCBI Taxonomy" id="555371"/>
    <lineage>
        <taxon>Bacteria</taxon>
        <taxon>Bacillati</taxon>
        <taxon>Actinomycetota</taxon>
        <taxon>Actinomycetes</taxon>
        <taxon>Micrococcales</taxon>
        <taxon>Microbacteriaceae</taxon>
        <taxon>Agromyces</taxon>
    </lineage>
</organism>
<reference evidence="2 3" key="1">
    <citation type="journal article" date="2019" name="Int. J. Syst. Evol. Microbiol.">
        <title>The Global Catalogue of Microorganisms (GCM) 10K type strain sequencing project: providing services to taxonomists for standard genome sequencing and annotation.</title>
        <authorList>
            <consortium name="The Broad Institute Genomics Platform"/>
            <consortium name="The Broad Institute Genome Sequencing Center for Infectious Disease"/>
            <person name="Wu L."/>
            <person name="Ma J."/>
        </authorList>
    </citation>
    <scope>NUCLEOTIDE SEQUENCE [LARGE SCALE GENOMIC DNA]</scope>
    <source>
        <strain evidence="2 3">JCM 15672</strain>
    </source>
</reference>
<protein>
    <submittedName>
        <fullName evidence="2">Uncharacterized protein</fullName>
    </submittedName>
</protein>
<feature type="region of interest" description="Disordered" evidence="1">
    <location>
        <begin position="1"/>
        <end position="32"/>
    </location>
</feature>
<dbReference type="EMBL" id="BAAAPW010000002">
    <property type="protein sequence ID" value="GAA2035869.1"/>
    <property type="molecule type" value="Genomic_DNA"/>
</dbReference>
<evidence type="ECO:0000256" key="1">
    <source>
        <dbReference type="SAM" id="MobiDB-lite"/>
    </source>
</evidence>
<accession>A0ABN2UFF0</accession>
<gene>
    <name evidence="2" type="ORF">GCM10009819_20490</name>
</gene>
<evidence type="ECO:0000313" key="3">
    <source>
        <dbReference type="Proteomes" id="UP001501196"/>
    </source>
</evidence>
<comment type="caution">
    <text evidence="2">The sequence shown here is derived from an EMBL/GenBank/DDBJ whole genome shotgun (WGS) entry which is preliminary data.</text>
</comment>
<sequence length="184" mass="20503">MPADEYFESTVEPEQSSGPAQPAVSADAPASVDPWGEVPIDERLDWARALHDFPPVFPGPTVMFFIQKRIRSGRVASLDDWAWQAAAFHRIGFTAADWYLLRLCVEQRLERLLARGDGRFVVDTQRLEFQSVALVAEHWTDWLPMTRSGVTPLRALDEIIERGPDGCAWPGGFVIDVRGGIIGA</sequence>
<name>A0ABN2UFF0_9MICO</name>
<evidence type="ECO:0000313" key="2">
    <source>
        <dbReference type="EMBL" id="GAA2035869.1"/>
    </source>
</evidence>
<keyword evidence="3" id="KW-1185">Reference proteome</keyword>
<proteinExistence type="predicted"/>
<dbReference type="Proteomes" id="UP001501196">
    <property type="component" value="Unassembled WGS sequence"/>
</dbReference>
<dbReference type="RefSeq" id="WP_344372781.1">
    <property type="nucleotide sequence ID" value="NZ_BAAAPW010000002.1"/>
</dbReference>